<dbReference type="Gene3D" id="2.40.50.1020">
    <property type="entry name" value="LytTr DNA-binding domain"/>
    <property type="match status" value="1"/>
</dbReference>
<dbReference type="Proteomes" id="UP000249720">
    <property type="component" value="Unassembled WGS sequence"/>
</dbReference>
<dbReference type="PROSITE" id="PS50110">
    <property type="entry name" value="RESPONSE_REGULATORY"/>
    <property type="match status" value="1"/>
</dbReference>
<dbReference type="Pfam" id="PF00072">
    <property type="entry name" value="Response_reg"/>
    <property type="match status" value="1"/>
</dbReference>
<protein>
    <submittedName>
        <fullName evidence="4">LytTR family two component transcriptional regulator</fullName>
    </submittedName>
</protein>
<dbReference type="Pfam" id="PF04397">
    <property type="entry name" value="LytTR"/>
    <property type="match status" value="1"/>
</dbReference>
<dbReference type="Gene3D" id="3.40.50.2300">
    <property type="match status" value="1"/>
</dbReference>
<dbReference type="RefSeq" id="WP_111294913.1">
    <property type="nucleotide sequence ID" value="NZ_QKZV01000004.1"/>
</dbReference>
<dbReference type="PROSITE" id="PS50930">
    <property type="entry name" value="HTH_LYTTR"/>
    <property type="match status" value="1"/>
</dbReference>
<dbReference type="SMART" id="SM00850">
    <property type="entry name" value="LytTR"/>
    <property type="match status" value="1"/>
</dbReference>
<sequence>MATITCYIVDDEPRSIRLITSMLKDDFPEIKILGTHTDAQSALMQISQFMPDIIFLDIHMPGMDGFTLLSKIPDYLPEIVFITAYQEYALKAFDVHASGYLTKPIHTEKFQTCVHNILNKLQLRKQQSNAVASRSNNNQWEQLGKIVIPIGKDSILTNIGDLIFLESLGNYTRIYLQDHAPVLVCKQLGKFQQELPETHFCRIHHKYLVALFQVLSFSSGPDLILLMNNGMRLPVSRRQKKQFFTAFDALFSIPK</sequence>
<dbReference type="InterPro" id="IPR001789">
    <property type="entry name" value="Sig_transdc_resp-reg_receiver"/>
</dbReference>
<dbReference type="SUPFAM" id="SSF52172">
    <property type="entry name" value="CheY-like"/>
    <property type="match status" value="1"/>
</dbReference>
<proteinExistence type="predicted"/>
<dbReference type="InterPro" id="IPR011006">
    <property type="entry name" value="CheY-like_superfamily"/>
</dbReference>
<dbReference type="EMBL" id="QKZV01000004">
    <property type="protein sequence ID" value="PZX62846.1"/>
    <property type="molecule type" value="Genomic_DNA"/>
</dbReference>
<feature type="domain" description="HTH LytTR-type" evidence="3">
    <location>
        <begin position="146"/>
        <end position="249"/>
    </location>
</feature>
<dbReference type="InterPro" id="IPR046947">
    <property type="entry name" value="LytR-like"/>
</dbReference>
<dbReference type="GO" id="GO:0000156">
    <property type="term" value="F:phosphorelay response regulator activity"/>
    <property type="evidence" value="ECO:0007669"/>
    <property type="project" value="InterPro"/>
</dbReference>
<dbReference type="OrthoDB" id="1646880at2"/>
<dbReference type="PANTHER" id="PTHR37299">
    <property type="entry name" value="TRANSCRIPTIONAL REGULATOR-RELATED"/>
    <property type="match status" value="1"/>
</dbReference>
<feature type="modified residue" description="4-aspartylphosphate" evidence="1">
    <location>
        <position position="57"/>
    </location>
</feature>
<keyword evidence="1" id="KW-0597">Phosphoprotein</keyword>
<accession>A0A2W7RVH5</accession>
<comment type="caution">
    <text evidence="4">The sequence shown here is derived from an EMBL/GenBank/DDBJ whole genome shotgun (WGS) entry which is preliminary data.</text>
</comment>
<dbReference type="InterPro" id="IPR007492">
    <property type="entry name" value="LytTR_DNA-bd_dom"/>
</dbReference>
<name>A0A2W7RVH5_9BACT</name>
<evidence type="ECO:0000259" key="2">
    <source>
        <dbReference type="PROSITE" id="PS50110"/>
    </source>
</evidence>
<dbReference type="AlphaFoldDB" id="A0A2W7RVH5"/>
<evidence type="ECO:0000256" key="1">
    <source>
        <dbReference type="PROSITE-ProRule" id="PRU00169"/>
    </source>
</evidence>
<dbReference type="PANTHER" id="PTHR37299:SF1">
    <property type="entry name" value="STAGE 0 SPORULATION PROTEIN A HOMOLOG"/>
    <property type="match status" value="1"/>
</dbReference>
<evidence type="ECO:0000259" key="3">
    <source>
        <dbReference type="PROSITE" id="PS50930"/>
    </source>
</evidence>
<keyword evidence="5" id="KW-1185">Reference proteome</keyword>
<evidence type="ECO:0000313" key="5">
    <source>
        <dbReference type="Proteomes" id="UP000249720"/>
    </source>
</evidence>
<dbReference type="SMART" id="SM00448">
    <property type="entry name" value="REC"/>
    <property type="match status" value="1"/>
</dbReference>
<feature type="domain" description="Response regulatory" evidence="2">
    <location>
        <begin position="5"/>
        <end position="118"/>
    </location>
</feature>
<organism evidence="4 5">
    <name type="scientific">Hydrotalea sandarakina</name>
    <dbReference type="NCBI Taxonomy" id="1004304"/>
    <lineage>
        <taxon>Bacteria</taxon>
        <taxon>Pseudomonadati</taxon>
        <taxon>Bacteroidota</taxon>
        <taxon>Chitinophagia</taxon>
        <taxon>Chitinophagales</taxon>
        <taxon>Chitinophagaceae</taxon>
        <taxon>Hydrotalea</taxon>
    </lineage>
</organism>
<dbReference type="GO" id="GO:0003677">
    <property type="term" value="F:DNA binding"/>
    <property type="evidence" value="ECO:0007669"/>
    <property type="project" value="InterPro"/>
</dbReference>
<gene>
    <name evidence="4" type="ORF">LX80_01540</name>
</gene>
<evidence type="ECO:0000313" key="4">
    <source>
        <dbReference type="EMBL" id="PZX62846.1"/>
    </source>
</evidence>
<reference evidence="4 5" key="1">
    <citation type="submission" date="2018-06" db="EMBL/GenBank/DDBJ databases">
        <title>Genomic Encyclopedia of Archaeal and Bacterial Type Strains, Phase II (KMG-II): from individual species to whole genera.</title>
        <authorList>
            <person name="Goeker M."/>
        </authorList>
    </citation>
    <scope>NUCLEOTIDE SEQUENCE [LARGE SCALE GENOMIC DNA]</scope>
    <source>
        <strain evidence="4 5">DSM 23241</strain>
    </source>
</reference>